<accession>A0AA88IJH4</accession>
<dbReference type="PANTHER" id="PTHR23291:SF47">
    <property type="entry name" value="TRANSMEMBRANE BAX INHIBITOR MOTIF CONTAINING 7"/>
    <property type="match status" value="1"/>
</dbReference>
<dbReference type="CDD" id="cd10428">
    <property type="entry name" value="LFG_like"/>
    <property type="match status" value="1"/>
</dbReference>
<keyword evidence="7" id="KW-1185">Reference proteome</keyword>
<gene>
    <name evidence="6" type="ORF">QYM36_001386</name>
</gene>
<evidence type="ECO:0000313" key="7">
    <source>
        <dbReference type="Proteomes" id="UP001187531"/>
    </source>
</evidence>
<comment type="similarity">
    <text evidence="5">Belongs to the BI1 family.</text>
</comment>
<feature type="transmembrane region" description="Helical" evidence="5">
    <location>
        <begin position="223"/>
        <end position="240"/>
    </location>
</feature>
<evidence type="ECO:0000256" key="3">
    <source>
        <dbReference type="ARBA" id="ARBA00022989"/>
    </source>
</evidence>
<evidence type="ECO:0000256" key="2">
    <source>
        <dbReference type="ARBA" id="ARBA00022692"/>
    </source>
</evidence>
<evidence type="ECO:0000256" key="1">
    <source>
        <dbReference type="ARBA" id="ARBA00004141"/>
    </source>
</evidence>
<feature type="transmembrane region" description="Helical" evidence="5">
    <location>
        <begin position="112"/>
        <end position="130"/>
    </location>
</feature>
<evidence type="ECO:0008006" key="8">
    <source>
        <dbReference type="Google" id="ProtNLM"/>
    </source>
</evidence>
<dbReference type="AlphaFoldDB" id="A0AA88IJH4"/>
<dbReference type="InterPro" id="IPR006214">
    <property type="entry name" value="Bax_inhibitor_1-related"/>
</dbReference>
<keyword evidence="4 5" id="KW-0472">Membrane</keyword>
<feature type="transmembrane region" description="Helical" evidence="5">
    <location>
        <begin position="168"/>
        <end position="186"/>
    </location>
</feature>
<reference evidence="6" key="1">
    <citation type="submission" date="2023-07" db="EMBL/GenBank/DDBJ databases">
        <title>Chromosome-level genome assembly of Artemia franciscana.</title>
        <authorList>
            <person name="Jo E."/>
        </authorList>
    </citation>
    <scope>NUCLEOTIDE SEQUENCE</scope>
    <source>
        <tissue evidence="6">Whole body</tissue>
    </source>
</reference>
<evidence type="ECO:0000313" key="6">
    <source>
        <dbReference type="EMBL" id="KAK2724906.1"/>
    </source>
</evidence>
<dbReference type="PANTHER" id="PTHR23291">
    <property type="entry name" value="BAX INHIBITOR-RELATED"/>
    <property type="match status" value="1"/>
</dbReference>
<dbReference type="Pfam" id="PF01027">
    <property type="entry name" value="Bax1-I"/>
    <property type="match status" value="1"/>
</dbReference>
<dbReference type="Proteomes" id="UP001187531">
    <property type="component" value="Unassembled WGS sequence"/>
</dbReference>
<keyword evidence="3 5" id="KW-1133">Transmembrane helix</keyword>
<protein>
    <recommendedName>
        <fullName evidence="8">Protein lifeguard 1</fullName>
    </recommendedName>
</protein>
<evidence type="ECO:0000256" key="5">
    <source>
        <dbReference type="RuleBase" id="RU004379"/>
    </source>
</evidence>
<proteinExistence type="inferred from homology"/>
<feature type="transmembrane region" description="Helical" evidence="5">
    <location>
        <begin position="142"/>
        <end position="162"/>
    </location>
</feature>
<comment type="subcellular location">
    <subcellularLocation>
        <location evidence="1">Membrane</location>
        <topology evidence="1">Multi-pass membrane protein</topology>
    </subcellularLocation>
</comment>
<dbReference type="EMBL" id="JAVRJZ010000003">
    <property type="protein sequence ID" value="KAK2724906.1"/>
    <property type="molecule type" value="Genomic_DNA"/>
</dbReference>
<sequence>MANYGWKLNDGANPPPYNPHQQQQYPVQAAFPAQGIPPIPVPRIPTNMSDYNSFGEDERGGSSFSFSDASIRKGFIRKVFAILMCQLLVSLGFISLFVYNEGVRQWTLRNSYLVWVAFAIVMVTMLTLACCDGMRRKFPWNFILLGLFTVAESFMLGTVSATYKADEVVLAVGICAAVCLALTIFAMQTKVDFTALGGILLCCTVVLFIFGIVAIFIPGNTVRLVYASLGALLFSVYLVFDVQLMMGGKHKYSISPEEYIFAALNLYVDIVNIFMFILSIIGNSRN</sequence>
<feature type="transmembrane region" description="Helical" evidence="5">
    <location>
        <begin position="193"/>
        <end position="217"/>
    </location>
</feature>
<feature type="transmembrane region" description="Helical" evidence="5">
    <location>
        <begin position="79"/>
        <end position="100"/>
    </location>
</feature>
<keyword evidence="2 5" id="KW-0812">Transmembrane</keyword>
<organism evidence="6 7">
    <name type="scientific">Artemia franciscana</name>
    <name type="common">Brine shrimp</name>
    <name type="synonym">Artemia sanfranciscana</name>
    <dbReference type="NCBI Taxonomy" id="6661"/>
    <lineage>
        <taxon>Eukaryota</taxon>
        <taxon>Metazoa</taxon>
        <taxon>Ecdysozoa</taxon>
        <taxon>Arthropoda</taxon>
        <taxon>Crustacea</taxon>
        <taxon>Branchiopoda</taxon>
        <taxon>Anostraca</taxon>
        <taxon>Artemiidae</taxon>
        <taxon>Artemia</taxon>
    </lineage>
</organism>
<name>A0AA88IJH4_ARTSF</name>
<dbReference type="GO" id="GO:0016020">
    <property type="term" value="C:membrane"/>
    <property type="evidence" value="ECO:0007669"/>
    <property type="project" value="UniProtKB-SubCell"/>
</dbReference>
<evidence type="ECO:0000256" key="4">
    <source>
        <dbReference type="ARBA" id="ARBA00023136"/>
    </source>
</evidence>
<comment type="caution">
    <text evidence="6">The sequence shown here is derived from an EMBL/GenBank/DDBJ whole genome shotgun (WGS) entry which is preliminary data.</text>
</comment>
<feature type="transmembrane region" description="Helical" evidence="5">
    <location>
        <begin position="260"/>
        <end position="281"/>
    </location>
</feature>